<evidence type="ECO:0000256" key="4">
    <source>
        <dbReference type="ARBA" id="ARBA00023002"/>
    </source>
</evidence>
<keyword evidence="11" id="KW-1185">Reference proteome</keyword>
<name>A0A5C3L0Y5_COPMA</name>
<dbReference type="PROSITE" id="PS00086">
    <property type="entry name" value="CYTOCHROME_P450"/>
    <property type="match status" value="1"/>
</dbReference>
<dbReference type="SUPFAM" id="SSF48264">
    <property type="entry name" value="Cytochrome P450"/>
    <property type="match status" value="1"/>
</dbReference>
<keyword evidence="9" id="KW-0812">Transmembrane</keyword>
<dbReference type="GO" id="GO:0004497">
    <property type="term" value="F:monooxygenase activity"/>
    <property type="evidence" value="ECO:0007669"/>
    <property type="project" value="UniProtKB-KW"/>
</dbReference>
<dbReference type="PANTHER" id="PTHR46206">
    <property type="entry name" value="CYTOCHROME P450"/>
    <property type="match status" value="1"/>
</dbReference>
<gene>
    <name evidence="10" type="ORF">FA15DRAFT_672132</name>
</gene>
<evidence type="ECO:0000256" key="5">
    <source>
        <dbReference type="ARBA" id="ARBA00023004"/>
    </source>
</evidence>
<proteinExistence type="inferred from homology"/>
<keyword evidence="3 7" id="KW-0479">Metal-binding</keyword>
<dbReference type="AlphaFoldDB" id="A0A5C3L0Y5"/>
<keyword evidence="5 7" id="KW-0408">Iron</keyword>
<dbReference type="InterPro" id="IPR002401">
    <property type="entry name" value="Cyt_P450_E_grp-I"/>
</dbReference>
<evidence type="ECO:0000256" key="9">
    <source>
        <dbReference type="SAM" id="Phobius"/>
    </source>
</evidence>
<organism evidence="10 11">
    <name type="scientific">Coprinopsis marcescibilis</name>
    <name type="common">Agaric fungus</name>
    <name type="synonym">Psathyrella marcescibilis</name>
    <dbReference type="NCBI Taxonomy" id="230819"/>
    <lineage>
        <taxon>Eukaryota</taxon>
        <taxon>Fungi</taxon>
        <taxon>Dikarya</taxon>
        <taxon>Basidiomycota</taxon>
        <taxon>Agaricomycotina</taxon>
        <taxon>Agaricomycetes</taxon>
        <taxon>Agaricomycetidae</taxon>
        <taxon>Agaricales</taxon>
        <taxon>Agaricineae</taxon>
        <taxon>Psathyrellaceae</taxon>
        <taxon>Coprinopsis</taxon>
    </lineage>
</organism>
<evidence type="ECO:0000313" key="10">
    <source>
        <dbReference type="EMBL" id="TFK21838.1"/>
    </source>
</evidence>
<reference evidence="10 11" key="1">
    <citation type="journal article" date="2019" name="Nat. Ecol. Evol.">
        <title>Megaphylogeny resolves global patterns of mushroom evolution.</title>
        <authorList>
            <person name="Varga T."/>
            <person name="Krizsan K."/>
            <person name="Foldi C."/>
            <person name="Dima B."/>
            <person name="Sanchez-Garcia M."/>
            <person name="Sanchez-Ramirez S."/>
            <person name="Szollosi G.J."/>
            <person name="Szarkandi J.G."/>
            <person name="Papp V."/>
            <person name="Albert L."/>
            <person name="Andreopoulos W."/>
            <person name="Angelini C."/>
            <person name="Antonin V."/>
            <person name="Barry K.W."/>
            <person name="Bougher N.L."/>
            <person name="Buchanan P."/>
            <person name="Buyck B."/>
            <person name="Bense V."/>
            <person name="Catcheside P."/>
            <person name="Chovatia M."/>
            <person name="Cooper J."/>
            <person name="Damon W."/>
            <person name="Desjardin D."/>
            <person name="Finy P."/>
            <person name="Geml J."/>
            <person name="Haridas S."/>
            <person name="Hughes K."/>
            <person name="Justo A."/>
            <person name="Karasinski D."/>
            <person name="Kautmanova I."/>
            <person name="Kiss B."/>
            <person name="Kocsube S."/>
            <person name="Kotiranta H."/>
            <person name="LaButti K.M."/>
            <person name="Lechner B.E."/>
            <person name="Liimatainen K."/>
            <person name="Lipzen A."/>
            <person name="Lukacs Z."/>
            <person name="Mihaltcheva S."/>
            <person name="Morgado L.N."/>
            <person name="Niskanen T."/>
            <person name="Noordeloos M.E."/>
            <person name="Ohm R.A."/>
            <person name="Ortiz-Santana B."/>
            <person name="Ovrebo C."/>
            <person name="Racz N."/>
            <person name="Riley R."/>
            <person name="Savchenko A."/>
            <person name="Shiryaev A."/>
            <person name="Soop K."/>
            <person name="Spirin V."/>
            <person name="Szebenyi C."/>
            <person name="Tomsovsky M."/>
            <person name="Tulloss R.E."/>
            <person name="Uehling J."/>
            <person name="Grigoriev I.V."/>
            <person name="Vagvolgyi C."/>
            <person name="Papp T."/>
            <person name="Martin F.M."/>
            <person name="Miettinen O."/>
            <person name="Hibbett D.S."/>
            <person name="Nagy L.G."/>
        </authorList>
    </citation>
    <scope>NUCLEOTIDE SEQUENCE [LARGE SCALE GENOMIC DNA]</scope>
    <source>
        <strain evidence="10 11">CBS 121175</strain>
    </source>
</reference>
<evidence type="ECO:0000256" key="3">
    <source>
        <dbReference type="ARBA" id="ARBA00022723"/>
    </source>
</evidence>
<keyword evidence="6 8" id="KW-0503">Monooxygenase</keyword>
<dbReference type="GO" id="GO:0016705">
    <property type="term" value="F:oxidoreductase activity, acting on paired donors, with incorporation or reduction of molecular oxygen"/>
    <property type="evidence" value="ECO:0007669"/>
    <property type="project" value="InterPro"/>
</dbReference>
<dbReference type="PRINTS" id="PR00463">
    <property type="entry name" value="EP450I"/>
</dbReference>
<protein>
    <submittedName>
        <fullName evidence="10">Cytochrome P450</fullName>
    </submittedName>
</protein>
<dbReference type="Proteomes" id="UP000307440">
    <property type="component" value="Unassembled WGS sequence"/>
</dbReference>
<sequence length="500" mass="56992">MAGVLQKVQEIWPIDGYIVFIAAAIALYIPVYHRSEARKLQHIPAAGSGYAWMFYFDAVRYLVSGAKFLETGFSQAHSQIARVPSLFAGWVVVLRSREIIEEWRKGTDELFSLDNVHDSLQTEYTMSERIITNPYHIPIIRSQLQKALPQLIAPVYEEIDLSLKASIVDSPGEWTGIDPRELFVKAIAQASNRMLVGLPLCRNEEFLGVAINYTFDVVKMSTILRLFPKSVRPLVNRLLPTIENSVAKGMKYLGPMIKERKAQFEHQEGNVPDDFLQWMLEDATEEEDQDDRELGVRVLTLNFVSVHTTSTTICQATIDLAAYPQYQDELRAEAEAVVKEHGWTKEGLDKMIKIDSFIKESQRLHPVSTTLQDRLVTRDYTFKNGVTLPKGTNIALDIEHGNRQYTDPATFDPWRFYNIQRETDKPSSMTTLAPEFLSFGHGRHACPGRFFAAYEAKIALAWLLLKYDLKLKSGTRVPDILFGPTRLPNPKNKVLLRRRT</sequence>
<keyword evidence="9" id="KW-0472">Membrane</keyword>
<evidence type="ECO:0000256" key="6">
    <source>
        <dbReference type="ARBA" id="ARBA00023033"/>
    </source>
</evidence>
<evidence type="ECO:0000256" key="2">
    <source>
        <dbReference type="ARBA" id="ARBA00010617"/>
    </source>
</evidence>
<keyword evidence="4 8" id="KW-0560">Oxidoreductase</keyword>
<dbReference type="InterPro" id="IPR017972">
    <property type="entry name" value="Cyt_P450_CS"/>
</dbReference>
<dbReference type="CDD" id="cd11041">
    <property type="entry name" value="CYP503A1-like"/>
    <property type="match status" value="1"/>
</dbReference>
<dbReference type="Pfam" id="PF00067">
    <property type="entry name" value="p450"/>
    <property type="match status" value="1"/>
</dbReference>
<dbReference type="GO" id="GO:0020037">
    <property type="term" value="F:heme binding"/>
    <property type="evidence" value="ECO:0007669"/>
    <property type="project" value="InterPro"/>
</dbReference>
<dbReference type="PANTHER" id="PTHR46206:SF1">
    <property type="entry name" value="P450, PUTATIVE (EUROFUNG)-RELATED"/>
    <property type="match status" value="1"/>
</dbReference>
<accession>A0A5C3L0Y5</accession>
<dbReference type="STRING" id="230819.A0A5C3L0Y5"/>
<feature type="transmembrane region" description="Helical" evidence="9">
    <location>
        <begin position="12"/>
        <end position="31"/>
    </location>
</feature>
<comment type="cofactor">
    <cofactor evidence="1 7">
        <name>heme</name>
        <dbReference type="ChEBI" id="CHEBI:30413"/>
    </cofactor>
</comment>
<dbReference type="EMBL" id="ML210256">
    <property type="protein sequence ID" value="TFK21838.1"/>
    <property type="molecule type" value="Genomic_DNA"/>
</dbReference>
<dbReference type="GO" id="GO:0005506">
    <property type="term" value="F:iron ion binding"/>
    <property type="evidence" value="ECO:0007669"/>
    <property type="project" value="InterPro"/>
</dbReference>
<dbReference type="InterPro" id="IPR036396">
    <property type="entry name" value="Cyt_P450_sf"/>
</dbReference>
<keyword evidence="9" id="KW-1133">Transmembrane helix</keyword>
<dbReference type="Gene3D" id="1.10.630.10">
    <property type="entry name" value="Cytochrome P450"/>
    <property type="match status" value="1"/>
</dbReference>
<dbReference type="OrthoDB" id="1844152at2759"/>
<dbReference type="InterPro" id="IPR001128">
    <property type="entry name" value="Cyt_P450"/>
</dbReference>
<evidence type="ECO:0000313" key="11">
    <source>
        <dbReference type="Proteomes" id="UP000307440"/>
    </source>
</evidence>
<evidence type="ECO:0000256" key="1">
    <source>
        <dbReference type="ARBA" id="ARBA00001971"/>
    </source>
</evidence>
<comment type="similarity">
    <text evidence="2 8">Belongs to the cytochrome P450 family.</text>
</comment>
<feature type="binding site" description="axial binding residue" evidence="7">
    <location>
        <position position="446"/>
    </location>
    <ligand>
        <name>heme</name>
        <dbReference type="ChEBI" id="CHEBI:30413"/>
    </ligand>
    <ligandPart>
        <name>Fe</name>
        <dbReference type="ChEBI" id="CHEBI:18248"/>
    </ligandPart>
</feature>
<keyword evidence="7 8" id="KW-0349">Heme</keyword>
<evidence type="ECO:0000256" key="7">
    <source>
        <dbReference type="PIRSR" id="PIRSR602401-1"/>
    </source>
</evidence>
<evidence type="ECO:0000256" key="8">
    <source>
        <dbReference type="RuleBase" id="RU000461"/>
    </source>
</evidence>